<dbReference type="EMBL" id="CARXXK010000002">
    <property type="protein sequence ID" value="CAI6354244.1"/>
    <property type="molecule type" value="Genomic_DNA"/>
</dbReference>
<proteinExistence type="predicted"/>
<sequence length="362" mass="41484">MEVTSKHYLKSGLYNSARIRIHEYDFVMSVAPTFVTDMDDYIILSNFDITKFIEEKIPEKIRNRGRKRKIKSTLNDQVSPLFPDLKVSNNNVNVIGSSDFTKTTVIASSTNGVRCVPRSVREKLEKHWIQTAHIQTFSRPLITSDKLRSRVTGGQLLAYHYKECDIGGNICIYYGFLPTMFLRLRARITTSNKTDSVGNMQNTGCNVISEKTTVKDFDTGGHSLCRLNTQRVWPRYVYLRIIKECACTCSPECVRVSVLTRYDIGSSKLEKLIKPKKTYCIRQIPWEDVYLMMGSNNDSVVESLVKEHRLCKTCAQCRKCSTSPVFCREHKVCRHKKPIVTEGLVNTTKNNVPKIKQCKRVV</sequence>
<evidence type="ECO:0000313" key="2">
    <source>
        <dbReference type="Proteomes" id="UP001160148"/>
    </source>
</evidence>
<gene>
    <name evidence="1" type="ORF">MEUPH1_LOCUS10270</name>
</gene>
<evidence type="ECO:0000313" key="1">
    <source>
        <dbReference type="EMBL" id="CAI6354244.1"/>
    </source>
</evidence>
<protein>
    <submittedName>
        <fullName evidence="1">Uncharacterized protein</fullName>
    </submittedName>
</protein>
<organism evidence="1 2">
    <name type="scientific">Macrosiphum euphorbiae</name>
    <name type="common">potato aphid</name>
    <dbReference type="NCBI Taxonomy" id="13131"/>
    <lineage>
        <taxon>Eukaryota</taxon>
        <taxon>Metazoa</taxon>
        <taxon>Ecdysozoa</taxon>
        <taxon>Arthropoda</taxon>
        <taxon>Hexapoda</taxon>
        <taxon>Insecta</taxon>
        <taxon>Pterygota</taxon>
        <taxon>Neoptera</taxon>
        <taxon>Paraneoptera</taxon>
        <taxon>Hemiptera</taxon>
        <taxon>Sternorrhyncha</taxon>
        <taxon>Aphidomorpha</taxon>
        <taxon>Aphidoidea</taxon>
        <taxon>Aphididae</taxon>
        <taxon>Macrosiphini</taxon>
        <taxon>Macrosiphum</taxon>
    </lineage>
</organism>
<dbReference type="AlphaFoldDB" id="A0AAV0WE94"/>
<dbReference type="Proteomes" id="UP001160148">
    <property type="component" value="Unassembled WGS sequence"/>
</dbReference>
<keyword evidence="2" id="KW-1185">Reference proteome</keyword>
<name>A0AAV0WE94_9HEMI</name>
<comment type="caution">
    <text evidence="1">The sequence shown here is derived from an EMBL/GenBank/DDBJ whole genome shotgun (WGS) entry which is preliminary data.</text>
</comment>
<reference evidence="1 2" key="1">
    <citation type="submission" date="2023-01" db="EMBL/GenBank/DDBJ databases">
        <authorList>
            <person name="Whitehead M."/>
        </authorList>
    </citation>
    <scope>NUCLEOTIDE SEQUENCE [LARGE SCALE GENOMIC DNA]</scope>
</reference>
<accession>A0AAV0WE94</accession>